<evidence type="ECO:0000256" key="13">
    <source>
        <dbReference type="ARBA" id="ARBA00022833"/>
    </source>
</evidence>
<keyword evidence="18" id="KW-0449">Lipoprotein</keyword>
<keyword evidence="15 23" id="KW-0472">Membrane</keyword>
<dbReference type="Gene3D" id="2.60.40.1910">
    <property type="match status" value="1"/>
</dbReference>
<dbReference type="PANTHER" id="PTHR11533:SF253">
    <property type="entry name" value="AMINOPEPTIDASE-RELATED"/>
    <property type="match status" value="1"/>
</dbReference>
<dbReference type="GO" id="GO:0008270">
    <property type="term" value="F:zinc ion binding"/>
    <property type="evidence" value="ECO:0007669"/>
    <property type="project" value="InterPro"/>
</dbReference>
<evidence type="ECO:0000256" key="15">
    <source>
        <dbReference type="ARBA" id="ARBA00023136"/>
    </source>
</evidence>
<dbReference type="Gene3D" id="1.10.390.10">
    <property type="entry name" value="Neutral Protease Domain 2"/>
    <property type="match status" value="1"/>
</dbReference>
<dbReference type="AlphaFoldDB" id="A0A034V7H0"/>
<evidence type="ECO:0000256" key="10">
    <source>
        <dbReference type="ARBA" id="ARBA00022723"/>
    </source>
</evidence>
<dbReference type="FunFam" id="1.10.390.10:FF:000013">
    <property type="entry name" value="Aminopeptidase N"/>
    <property type="match status" value="1"/>
</dbReference>
<dbReference type="GO" id="GO:0016285">
    <property type="term" value="F:alanyl aminopeptidase activity"/>
    <property type="evidence" value="ECO:0007669"/>
    <property type="project" value="UniProtKB-EC"/>
</dbReference>
<dbReference type="InterPro" id="IPR042097">
    <property type="entry name" value="Aminopeptidase_N-like_N_sf"/>
</dbReference>
<keyword evidence="9" id="KW-0645">Protease</keyword>
<dbReference type="SUPFAM" id="SSF63737">
    <property type="entry name" value="Leukotriene A4 hydrolase N-terminal domain"/>
    <property type="match status" value="1"/>
</dbReference>
<dbReference type="GO" id="GO:0042277">
    <property type="term" value="F:peptide binding"/>
    <property type="evidence" value="ECO:0007669"/>
    <property type="project" value="TreeGrafter"/>
</dbReference>
<evidence type="ECO:0000256" key="18">
    <source>
        <dbReference type="ARBA" id="ARBA00023288"/>
    </source>
</evidence>
<comment type="similarity">
    <text evidence="3">Belongs to the peptidase M1 family.</text>
</comment>
<comment type="subcellular location">
    <subcellularLocation>
        <location evidence="2">Cell membrane</location>
        <topology evidence="2">Lipid-anchor</topology>
        <topology evidence="2">GPI-anchor</topology>
    </subcellularLocation>
</comment>
<keyword evidence="17" id="KW-0325">Glycoprotein</keyword>
<dbReference type="CDD" id="cd09601">
    <property type="entry name" value="M1_APN-Q_like"/>
    <property type="match status" value="1"/>
</dbReference>
<evidence type="ECO:0000256" key="1">
    <source>
        <dbReference type="ARBA" id="ARBA00000098"/>
    </source>
</evidence>
<dbReference type="Pfam" id="PF11838">
    <property type="entry name" value="ERAP1_C"/>
    <property type="match status" value="1"/>
</dbReference>
<dbReference type="MEROPS" id="M01.A09"/>
<organism evidence="27">
    <name type="scientific">Bactrocera dorsalis</name>
    <name type="common">Oriental fruit fly</name>
    <name type="synonym">Dacus dorsalis</name>
    <dbReference type="NCBI Taxonomy" id="27457"/>
    <lineage>
        <taxon>Eukaryota</taxon>
        <taxon>Metazoa</taxon>
        <taxon>Ecdysozoa</taxon>
        <taxon>Arthropoda</taxon>
        <taxon>Hexapoda</taxon>
        <taxon>Insecta</taxon>
        <taxon>Pterygota</taxon>
        <taxon>Neoptera</taxon>
        <taxon>Endopterygota</taxon>
        <taxon>Diptera</taxon>
        <taxon>Brachycera</taxon>
        <taxon>Muscomorpha</taxon>
        <taxon>Tephritoidea</taxon>
        <taxon>Tephritidae</taxon>
        <taxon>Bactrocera</taxon>
        <taxon>Bactrocera</taxon>
    </lineage>
</organism>
<protein>
    <recommendedName>
        <fullName evidence="5">Aminopeptidase N</fullName>
        <ecNumber evidence="4">3.4.11.2</ecNumber>
    </recommendedName>
    <alternativeName>
        <fullName evidence="19">Microsomal aminopeptidase</fullName>
    </alternativeName>
</protein>
<dbReference type="GO" id="GO:0070006">
    <property type="term" value="F:metalloaminopeptidase activity"/>
    <property type="evidence" value="ECO:0007669"/>
    <property type="project" value="TreeGrafter"/>
</dbReference>
<dbReference type="GO" id="GO:0006508">
    <property type="term" value="P:proteolysis"/>
    <property type="evidence" value="ECO:0007669"/>
    <property type="project" value="UniProtKB-KW"/>
</dbReference>
<evidence type="ECO:0000256" key="7">
    <source>
        <dbReference type="ARBA" id="ARBA00022475"/>
    </source>
</evidence>
<keyword evidence="12" id="KW-0378">Hydrolase</keyword>
<dbReference type="EMBL" id="GAKP01019736">
    <property type="protein sequence ID" value="JAC39216.1"/>
    <property type="molecule type" value="Transcribed_RNA"/>
</dbReference>
<proteinExistence type="inferred from homology"/>
<dbReference type="InterPro" id="IPR001930">
    <property type="entry name" value="Peptidase_M1"/>
</dbReference>
<comment type="catalytic activity">
    <reaction evidence="1">
        <text>Release of an N-terminal amino acid, Xaa-|-Yaa- from a peptide, amide or arylamide. Xaa is preferably Ala, but may be most amino acids including Pro (slow action). When a terminal hydrophobic residue is followed by a prolyl residue, the two may be released as an intact Xaa-Pro dipeptide.</text>
        <dbReference type="EC" id="3.4.11.2"/>
    </reaction>
</comment>
<comment type="cofactor">
    <cofactor evidence="21">
        <name>Zn(2+)</name>
        <dbReference type="ChEBI" id="CHEBI:29105"/>
    </cofactor>
    <text evidence="21">Binds 1 zinc ion per subunit.</text>
</comment>
<evidence type="ECO:0000256" key="22">
    <source>
        <dbReference type="PIRSR" id="PIRSR634016-4"/>
    </source>
</evidence>
<feature type="binding site" evidence="21">
    <location>
        <position position="488"/>
    </location>
    <ligand>
        <name>Zn(2+)</name>
        <dbReference type="ChEBI" id="CHEBI:29105"/>
        <note>catalytic</note>
    </ligand>
</feature>
<evidence type="ECO:0000259" key="26">
    <source>
        <dbReference type="Pfam" id="PF17900"/>
    </source>
</evidence>
<evidence type="ECO:0000256" key="16">
    <source>
        <dbReference type="ARBA" id="ARBA00023157"/>
    </source>
</evidence>
<dbReference type="Gene3D" id="2.60.40.1730">
    <property type="entry name" value="tricorn interacting facor f3 domain"/>
    <property type="match status" value="1"/>
</dbReference>
<evidence type="ECO:0000256" key="6">
    <source>
        <dbReference type="ARBA" id="ARBA00022438"/>
    </source>
</evidence>
<dbReference type="InterPro" id="IPR050344">
    <property type="entry name" value="Peptidase_M1_aminopeptidases"/>
</dbReference>
<feature type="binding site" evidence="21">
    <location>
        <position position="469"/>
    </location>
    <ligand>
        <name>Zn(2+)</name>
        <dbReference type="ChEBI" id="CHEBI:29105"/>
        <note>catalytic</note>
    </ligand>
</feature>
<keyword evidence="7" id="KW-1003">Cell membrane</keyword>
<dbReference type="GO" id="GO:0043171">
    <property type="term" value="P:peptide catabolic process"/>
    <property type="evidence" value="ECO:0007669"/>
    <property type="project" value="TreeGrafter"/>
</dbReference>
<dbReference type="GO" id="GO:0005886">
    <property type="term" value="C:plasma membrane"/>
    <property type="evidence" value="ECO:0007669"/>
    <property type="project" value="UniProtKB-SubCell"/>
</dbReference>
<feature type="active site" description="Proton acceptor" evidence="20">
    <location>
        <position position="466"/>
    </location>
</feature>
<dbReference type="InterPro" id="IPR014782">
    <property type="entry name" value="Peptidase_M1_dom"/>
</dbReference>
<accession>A0A034V7H0</accession>
<feature type="site" description="Transition state stabilizer" evidence="22">
    <location>
        <position position="551"/>
    </location>
</feature>
<evidence type="ECO:0000256" key="11">
    <source>
        <dbReference type="ARBA" id="ARBA00022729"/>
    </source>
</evidence>
<name>A0A034V7H0_BACDO</name>
<feature type="domain" description="ERAP1-like C-terminal" evidence="25">
    <location>
        <begin position="705"/>
        <end position="1034"/>
    </location>
</feature>
<evidence type="ECO:0000256" key="4">
    <source>
        <dbReference type="ARBA" id="ARBA00012564"/>
    </source>
</evidence>
<evidence type="ECO:0000256" key="20">
    <source>
        <dbReference type="PIRSR" id="PIRSR634016-1"/>
    </source>
</evidence>
<evidence type="ECO:0000256" key="23">
    <source>
        <dbReference type="SAM" id="Phobius"/>
    </source>
</evidence>
<dbReference type="SUPFAM" id="SSF55486">
    <property type="entry name" value="Metalloproteases ('zincins'), catalytic domain"/>
    <property type="match status" value="1"/>
</dbReference>
<dbReference type="Pfam" id="PF17900">
    <property type="entry name" value="Peptidase_M1_N"/>
    <property type="match status" value="1"/>
</dbReference>
<evidence type="ECO:0000313" key="27">
    <source>
        <dbReference type="EMBL" id="JAC39216.1"/>
    </source>
</evidence>
<dbReference type="GO" id="GO:0005737">
    <property type="term" value="C:cytoplasm"/>
    <property type="evidence" value="ECO:0007669"/>
    <property type="project" value="TreeGrafter"/>
</dbReference>
<evidence type="ECO:0000256" key="8">
    <source>
        <dbReference type="ARBA" id="ARBA00022622"/>
    </source>
</evidence>
<dbReference type="Gene3D" id="1.25.50.20">
    <property type="match status" value="1"/>
</dbReference>
<keyword evidence="23" id="KW-1133">Transmembrane helix</keyword>
<evidence type="ECO:0000256" key="2">
    <source>
        <dbReference type="ARBA" id="ARBA00004609"/>
    </source>
</evidence>
<keyword evidence="16" id="KW-1015">Disulfide bond</keyword>
<keyword evidence="13 21" id="KW-0862">Zinc</keyword>
<keyword evidence="14" id="KW-0482">Metalloprotease</keyword>
<dbReference type="FunFam" id="1.25.50.20:FF:000001">
    <property type="entry name" value="Aminopeptidase"/>
    <property type="match status" value="1"/>
</dbReference>
<dbReference type="PANTHER" id="PTHR11533">
    <property type="entry name" value="PROTEASE M1 ZINC METALLOPROTEASE"/>
    <property type="match status" value="1"/>
</dbReference>
<dbReference type="InterPro" id="IPR024571">
    <property type="entry name" value="ERAP1-like_C_dom"/>
</dbReference>
<evidence type="ECO:0000256" key="17">
    <source>
        <dbReference type="ARBA" id="ARBA00023180"/>
    </source>
</evidence>
<evidence type="ECO:0000259" key="24">
    <source>
        <dbReference type="Pfam" id="PF01433"/>
    </source>
</evidence>
<keyword evidence="8" id="KW-0336">GPI-anchor</keyword>
<dbReference type="OrthoDB" id="510539at2759"/>
<feature type="domain" description="Aminopeptidase N-like N-terminal" evidence="26">
    <location>
        <begin position="155"/>
        <end position="351"/>
    </location>
</feature>
<dbReference type="InterPro" id="IPR027268">
    <property type="entry name" value="Peptidase_M4/M1_CTD_sf"/>
</dbReference>
<dbReference type="InterPro" id="IPR034016">
    <property type="entry name" value="M1_APN-typ"/>
</dbReference>
<keyword evidence="6 27" id="KW-0031">Aminopeptidase</keyword>
<evidence type="ECO:0000256" key="19">
    <source>
        <dbReference type="ARBA" id="ARBA00042613"/>
    </source>
</evidence>
<evidence type="ECO:0000256" key="12">
    <source>
        <dbReference type="ARBA" id="ARBA00022801"/>
    </source>
</evidence>
<gene>
    <name evidence="27" type="primary">AMPN</name>
</gene>
<dbReference type="GO" id="GO:0098552">
    <property type="term" value="C:side of membrane"/>
    <property type="evidence" value="ECO:0007669"/>
    <property type="project" value="UniProtKB-KW"/>
</dbReference>
<keyword evidence="11" id="KW-0732">Signal</keyword>
<dbReference type="InterPro" id="IPR045357">
    <property type="entry name" value="Aminopeptidase_N-like_N"/>
</dbReference>
<dbReference type="Pfam" id="PF01433">
    <property type="entry name" value="Peptidase_M1"/>
    <property type="match status" value="1"/>
</dbReference>
<dbReference type="GO" id="GO:0005615">
    <property type="term" value="C:extracellular space"/>
    <property type="evidence" value="ECO:0007669"/>
    <property type="project" value="TreeGrafter"/>
</dbReference>
<feature type="binding site" evidence="21">
    <location>
        <position position="465"/>
    </location>
    <ligand>
        <name>Zn(2+)</name>
        <dbReference type="ChEBI" id="CHEBI:29105"/>
        <note>catalytic</note>
    </ligand>
</feature>
<feature type="transmembrane region" description="Helical" evidence="23">
    <location>
        <begin position="35"/>
        <end position="57"/>
    </location>
</feature>
<keyword evidence="23" id="KW-0812">Transmembrane</keyword>
<keyword evidence="10 21" id="KW-0479">Metal-binding</keyword>
<evidence type="ECO:0000256" key="14">
    <source>
        <dbReference type="ARBA" id="ARBA00023049"/>
    </source>
</evidence>
<dbReference type="PRINTS" id="PR00756">
    <property type="entry name" value="ALADIPTASE"/>
</dbReference>
<reference evidence="27" key="1">
    <citation type="journal article" date="2014" name="BMC Genomics">
        <title>Characterizing the developmental transcriptome of the oriental fruit fly, Bactrocera dorsalis (Diptera: Tephritidae) through comparative genomic analysis with Drosophila melanogaster utilizing modENCODE datasets.</title>
        <authorList>
            <person name="Geib S.M."/>
            <person name="Calla B."/>
            <person name="Hall B."/>
            <person name="Hou S."/>
            <person name="Manoukis N.C."/>
        </authorList>
    </citation>
    <scope>NUCLEOTIDE SEQUENCE</scope>
    <source>
        <strain evidence="27">Punador</strain>
    </source>
</reference>
<sequence>MEGGYVNEGGQLKTKNGQKYVFNGPPSGIYVTRTCVFFTAIVTVVALIFTILITYFLTANSVTTPSCFNGNSNKNSPPLALSSNSIGPQYNSTPVATASILGTAPHTASPISKYGTTPPIAPIGDISLPPEHDILGADKSKAADRKLQLHDGWRPLHYNIVIEPNIKTATNNGSITIEVQRDANIPTLLPIILDVHNISISNVRVIRSPSNVSTSDEIELDFDGKYGENNSSFVVAVSKGIEDERDVKLIVSMDFVSQITDTLQGVYRTSYTNLETNKIEWMVSTQFSPVDARRAFPCFDRPDMKANFTITIIRDDKLGMALSNMPLYRSSVHRPGFTRDDFVTSPKMPIYSFAFVVSNLVKSHYSDLDASLVPRVEIWTRPENTEMTNYAYSMLRKFLPYFEDYFGIKNRLSKIDMVSIPDFGFSAMENWGLITFRDSALLVPEDLDRASSSEHMEHVAQIVAHELAHQWFGNLVTMKWWQDLWLNEGFATYVASLGIEHINPEWRGLEKESVDNTLAIFKLDALKSSHPISQEITHTNKIAEIFDSISYKKGSTVLRMMHHFLGDEAFRSGLHYYLKKHAYGNAEQDDLWYALTDAAHKFRTLPKAFDIKTIMDSWTLQTGYPIITITRDYDRKLAKVTQIRYLLDTSASREAERSCWWVPLSFTTQNEIDFDATTPKNWLQCNEMNEAVTQTLKDLPEANEWIIFNVQMSGLYKVKYDERNWNMLIDTLTSDDYRKVHVINRAHLIDDALTLAWTGDQDYDIAMRLIEYLVREREYIPWKAALDNLRDVNRILRQTPEYEYFKKYMRKILSPIYLYLGGLNVTDEIKAAPHTILHKELIANWACRFEVEDCIPSAQQYFKQWRAVDNPDEYNPVPKDLRSVIYCTSIRHGNEDDWQFLWARYKNSNVAAEKRTIISALGCSREVWILQRYLEWAFDSDKHIRRQDSTFAFGAVAHGEVGFHLARDYLITNIDFLHEYFEPNGSELRRLLTPIASQMSSQREYEKMSAFCEENKQLLRKVEQGVQQALETIKINAQWKERNYNEISRRLRSRLTVDEF</sequence>
<evidence type="ECO:0000256" key="21">
    <source>
        <dbReference type="PIRSR" id="PIRSR634016-3"/>
    </source>
</evidence>
<dbReference type="FunFam" id="2.60.40.1910:FF:000008">
    <property type="entry name" value="Aminopeptidase"/>
    <property type="match status" value="1"/>
</dbReference>
<dbReference type="EC" id="3.4.11.2" evidence="4"/>
<evidence type="ECO:0000256" key="9">
    <source>
        <dbReference type="ARBA" id="ARBA00022670"/>
    </source>
</evidence>
<evidence type="ECO:0000259" key="25">
    <source>
        <dbReference type="Pfam" id="PF11838"/>
    </source>
</evidence>
<evidence type="ECO:0000256" key="5">
    <source>
        <dbReference type="ARBA" id="ARBA00015611"/>
    </source>
</evidence>
<feature type="domain" description="Peptidase M1 membrane alanine aminopeptidase" evidence="24">
    <location>
        <begin position="390"/>
        <end position="618"/>
    </location>
</feature>
<evidence type="ECO:0000256" key="3">
    <source>
        <dbReference type="ARBA" id="ARBA00010136"/>
    </source>
</evidence>